<dbReference type="HOGENOM" id="CLU_1242976_0_0_2"/>
<dbReference type="RefSeq" id="WP_048091671.1">
    <property type="nucleotide sequence ID" value="NZ_CP009552.1"/>
</dbReference>
<dbReference type="Proteomes" id="UP000030624">
    <property type="component" value="Chromosome"/>
</dbReference>
<gene>
    <name evidence="1" type="ORF">GACE_1003</name>
</gene>
<dbReference type="EMBL" id="CP009552">
    <property type="protein sequence ID" value="AIY90048.1"/>
    <property type="molecule type" value="Genomic_DNA"/>
</dbReference>
<name>A0A0A7GDW8_GEOAI</name>
<dbReference type="AlphaFoldDB" id="A0A0A7GDW8"/>
<evidence type="ECO:0000313" key="1">
    <source>
        <dbReference type="EMBL" id="AIY90048.1"/>
    </source>
</evidence>
<dbReference type="eggNOG" id="ENOG502N55S">
    <property type="taxonomic scope" value="Archaea"/>
</dbReference>
<organism evidence="1 2">
    <name type="scientific">Geoglobus acetivorans</name>
    <dbReference type="NCBI Taxonomy" id="565033"/>
    <lineage>
        <taxon>Archaea</taxon>
        <taxon>Methanobacteriati</taxon>
        <taxon>Methanobacteriota</taxon>
        <taxon>Archaeoglobi</taxon>
        <taxon>Archaeoglobales</taxon>
        <taxon>Archaeoglobaceae</taxon>
        <taxon>Geoglobus</taxon>
    </lineage>
</organism>
<dbReference type="KEGG" id="gac:GACE_1003"/>
<dbReference type="GeneID" id="24797592"/>
<evidence type="ECO:0000313" key="2">
    <source>
        <dbReference type="Proteomes" id="UP000030624"/>
    </source>
</evidence>
<accession>A0A0A7GDW8</accession>
<protein>
    <submittedName>
        <fullName evidence="1">Uncharacterized protein</fullName>
    </submittedName>
</protein>
<reference evidence="1 2" key="1">
    <citation type="journal article" date="2015" name="Appl. Environ. Microbiol.">
        <title>The Geoglobus acetivorans genome: Fe(III) reduction, acetate utilization, autotrophic growth, and degradation of aromatic compounds in a hyperthermophilic archaeon.</title>
        <authorList>
            <person name="Mardanov A.V."/>
            <person name="Slododkina G.B."/>
            <person name="Slobodkin A.I."/>
            <person name="Beletsky A.V."/>
            <person name="Gavrilov S.N."/>
            <person name="Kublanov I.V."/>
            <person name="Bonch-Osmolovskaya E.A."/>
            <person name="Skryabin K.G."/>
            <person name="Ravin N.V."/>
        </authorList>
    </citation>
    <scope>NUCLEOTIDE SEQUENCE [LARGE SCALE GENOMIC DNA]</scope>
    <source>
        <strain evidence="1 2">SBH6</strain>
    </source>
</reference>
<sequence length="227" mass="25009">MDREKGNGFRETLPGWLLLALMVSSVITPVAAEDQGFFGRLKLAFDYLKDPGLLVSYIKNEFINPLLKKDPYSRYKKISTSGSGSTSAEPPYMKDVRERLNGYFAKIDGYTLSESQLKTIKDSGVRDVTLAVMDSKRTYYVKHVYVSGSTVKVDGKATRNMVSITPKAAHELVLMLDSYLEDGSLSSAELKSLGNWGLQKYRSGDISGKKSHIEAVLNFLLSGGGEG</sequence>
<proteinExistence type="predicted"/>